<dbReference type="InterPro" id="IPR040305">
    <property type="entry name" value="At1g75730-like"/>
</dbReference>
<gene>
    <name evidence="2" type="ORF">RND81_01G107000</name>
</gene>
<feature type="compositionally biased region" description="Polar residues" evidence="1">
    <location>
        <begin position="200"/>
        <end position="210"/>
    </location>
</feature>
<feature type="compositionally biased region" description="Polar residues" evidence="1">
    <location>
        <begin position="463"/>
        <end position="474"/>
    </location>
</feature>
<feature type="region of interest" description="Disordered" evidence="1">
    <location>
        <begin position="454"/>
        <end position="474"/>
    </location>
</feature>
<evidence type="ECO:0000313" key="3">
    <source>
        <dbReference type="Proteomes" id="UP001443914"/>
    </source>
</evidence>
<reference evidence="2" key="1">
    <citation type="submission" date="2024-03" db="EMBL/GenBank/DDBJ databases">
        <title>WGS assembly of Saponaria officinalis var. Norfolk2.</title>
        <authorList>
            <person name="Jenkins J."/>
            <person name="Shu S."/>
            <person name="Grimwood J."/>
            <person name="Barry K."/>
            <person name="Goodstein D."/>
            <person name="Schmutz J."/>
            <person name="Leebens-Mack J."/>
            <person name="Osbourn A."/>
        </authorList>
    </citation>
    <scope>NUCLEOTIDE SEQUENCE [LARGE SCALE GENOMIC DNA]</scope>
    <source>
        <strain evidence="2">JIC</strain>
    </source>
</reference>
<keyword evidence="3" id="KW-1185">Reference proteome</keyword>
<protein>
    <submittedName>
        <fullName evidence="2">Uncharacterized protein</fullName>
    </submittedName>
</protein>
<comment type="caution">
    <text evidence="2">The sequence shown here is derived from an EMBL/GenBank/DDBJ whole genome shotgun (WGS) entry which is preliminary data.</text>
</comment>
<dbReference type="PANTHER" id="PTHR34792:SF1">
    <property type="entry name" value="OS02G0121500 PROTEIN"/>
    <property type="match status" value="1"/>
</dbReference>
<feature type="region of interest" description="Disordered" evidence="1">
    <location>
        <begin position="141"/>
        <end position="215"/>
    </location>
</feature>
<evidence type="ECO:0000256" key="1">
    <source>
        <dbReference type="SAM" id="MobiDB-lite"/>
    </source>
</evidence>
<feature type="compositionally biased region" description="Polar residues" evidence="1">
    <location>
        <begin position="176"/>
        <end position="187"/>
    </location>
</feature>
<dbReference type="EMBL" id="JBDFQZ010000001">
    <property type="protein sequence ID" value="KAK9756566.1"/>
    <property type="molecule type" value="Genomic_DNA"/>
</dbReference>
<evidence type="ECO:0000313" key="2">
    <source>
        <dbReference type="EMBL" id="KAK9756566.1"/>
    </source>
</evidence>
<feature type="region of interest" description="Disordered" evidence="1">
    <location>
        <begin position="70"/>
        <end position="95"/>
    </location>
</feature>
<accession>A0AAW1NDE1</accession>
<name>A0AAW1NDE1_SAPOF</name>
<dbReference type="PANTHER" id="PTHR34792">
    <property type="entry name" value="OS02G0121500 PROTEIN"/>
    <property type="match status" value="1"/>
</dbReference>
<proteinExistence type="predicted"/>
<organism evidence="2 3">
    <name type="scientific">Saponaria officinalis</name>
    <name type="common">Common soapwort</name>
    <name type="synonym">Lychnis saponaria</name>
    <dbReference type="NCBI Taxonomy" id="3572"/>
    <lineage>
        <taxon>Eukaryota</taxon>
        <taxon>Viridiplantae</taxon>
        <taxon>Streptophyta</taxon>
        <taxon>Embryophyta</taxon>
        <taxon>Tracheophyta</taxon>
        <taxon>Spermatophyta</taxon>
        <taxon>Magnoliopsida</taxon>
        <taxon>eudicotyledons</taxon>
        <taxon>Gunneridae</taxon>
        <taxon>Pentapetalae</taxon>
        <taxon>Caryophyllales</taxon>
        <taxon>Caryophyllaceae</taxon>
        <taxon>Caryophylleae</taxon>
        <taxon>Saponaria</taxon>
    </lineage>
</organism>
<feature type="region of interest" description="Disordered" evidence="1">
    <location>
        <begin position="583"/>
        <end position="602"/>
    </location>
</feature>
<dbReference type="AlphaFoldDB" id="A0AAW1NDE1"/>
<sequence>MNKNGGNLRHVFTHHNTGLRRREKVKRLSEGTMSSNVEDELNRRKFKLPKKGFCDAIPVHPASVPRKLRSAISKRSCQPASVPLTDSKRPKHSINGGVAALRNDCLKKSKTNMYDSEPMSKEEEEVAETLFALAGMISSNGESSKAKIPDCARNNLDDPMPSSKDPVIRQEERGTACNQSSSYTNNAIPAADRSKRESAQTKPTSETSLPNWPKLSEKRQLDHDLNVSAPPVHLQRIPPLRACDEKQVTNSATISQMSNDTVWHRGVGDTNVERVSFPLWQSQHFVDSQAVDKVSSHGRSSATVFPSWVNATTASSSRSGTCGDSVSIDRVSSSVDGTMKSRKKCMTHVFICHLIQGSEISKPRGTQPLNACQIRPSQSSSIGPDKNDLNGALTTHMFGSTTYKNTCETGDRVPTDLEHREGKDDSSTKQNFDFISLTTGVASKSPRNCLEAKSQVPHLHPVSQASTSLPRSTPKNCFSSKAYRDQVAAASLAMPSVPPQMQLQMPQYFAGTFNAAHMAHTGTAKSTQTAQPKLQHQHQHQYQQQFQLQQQQQHQIWTSHLAAQFRPGPLLPSHIANWQNPKQDPRISTQGWPMPSQPSRETTGAKYLNISQHQQQLMERCPPLPLSSVKPQTGQLPTVCENKGGRFQPDSALPFQLLCNKQL</sequence>
<dbReference type="Proteomes" id="UP001443914">
    <property type="component" value="Unassembled WGS sequence"/>
</dbReference>